<protein>
    <submittedName>
        <fullName evidence="1">AAA family ATPase</fullName>
    </submittedName>
</protein>
<evidence type="ECO:0000313" key="2">
    <source>
        <dbReference type="Proteomes" id="UP001595833"/>
    </source>
</evidence>
<keyword evidence="2" id="KW-1185">Reference proteome</keyword>
<gene>
    <name evidence="1" type="ORF">ACFPFM_07905</name>
</gene>
<dbReference type="SUPFAM" id="SSF52540">
    <property type="entry name" value="P-loop containing nucleoside triphosphate hydrolases"/>
    <property type="match status" value="1"/>
</dbReference>
<accession>A0ABV9XZ49</accession>
<dbReference type="InterPro" id="IPR017101">
    <property type="entry name" value="P-loop_ATP/GTP-bd_All4644_prd"/>
</dbReference>
<sequence>MTATQGLPASGKTTWARAQVLAAPPGSLVRFNRDETRQMLHCAALYLPVTEKQVTVVQHGAVEAMLRYGADVLVDDTNLDPEHLGQLVAIAHRAGAEVRIQSFVDVSLEECVRRDRVREDSVGAAIIHAMHERYVATGEYRNVPSMAW</sequence>
<organism evidence="1 2">
    <name type="scientific">Saccharothrix xinjiangensis</name>
    <dbReference type="NCBI Taxonomy" id="204798"/>
    <lineage>
        <taxon>Bacteria</taxon>
        <taxon>Bacillati</taxon>
        <taxon>Actinomycetota</taxon>
        <taxon>Actinomycetes</taxon>
        <taxon>Pseudonocardiales</taxon>
        <taxon>Pseudonocardiaceae</taxon>
        <taxon>Saccharothrix</taxon>
    </lineage>
</organism>
<name>A0ABV9XZ49_9PSEU</name>
<evidence type="ECO:0000313" key="1">
    <source>
        <dbReference type="EMBL" id="MFC5053681.1"/>
    </source>
</evidence>
<dbReference type="Proteomes" id="UP001595833">
    <property type="component" value="Unassembled WGS sequence"/>
</dbReference>
<dbReference type="RefSeq" id="WP_344036910.1">
    <property type="nucleotide sequence ID" value="NZ_BAAAKE010000005.1"/>
</dbReference>
<dbReference type="PIRSF" id="PIRSF037081">
    <property type="entry name" value="P-loop_All4644_prd"/>
    <property type="match status" value="1"/>
</dbReference>
<dbReference type="Gene3D" id="3.40.50.300">
    <property type="entry name" value="P-loop containing nucleotide triphosphate hydrolases"/>
    <property type="match status" value="1"/>
</dbReference>
<proteinExistence type="predicted"/>
<dbReference type="InterPro" id="IPR027417">
    <property type="entry name" value="P-loop_NTPase"/>
</dbReference>
<comment type="caution">
    <text evidence="1">The sequence shown here is derived from an EMBL/GenBank/DDBJ whole genome shotgun (WGS) entry which is preliminary data.</text>
</comment>
<reference evidence="2" key="1">
    <citation type="journal article" date="2019" name="Int. J. Syst. Evol. Microbiol.">
        <title>The Global Catalogue of Microorganisms (GCM) 10K type strain sequencing project: providing services to taxonomists for standard genome sequencing and annotation.</title>
        <authorList>
            <consortium name="The Broad Institute Genomics Platform"/>
            <consortium name="The Broad Institute Genome Sequencing Center for Infectious Disease"/>
            <person name="Wu L."/>
            <person name="Ma J."/>
        </authorList>
    </citation>
    <scope>NUCLEOTIDE SEQUENCE [LARGE SCALE GENOMIC DNA]</scope>
    <source>
        <strain evidence="2">KCTC 12848</strain>
    </source>
</reference>
<dbReference type="Pfam" id="PF13671">
    <property type="entry name" value="AAA_33"/>
    <property type="match status" value="1"/>
</dbReference>
<dbReference type="EMBL" id="JBHSJB010000007">
    <property type="protein sequence ID" value="MFC5053681.1"/>
    <property type="molecule type" value="Genomic_DNA"/>
</dbReference>